<feature type="domain" description="HTH cro/C1-type" evidence="1">
    <location>
        <begin position="36"/>
        <end position="79"/>
    </location>
</feature>
<accession>A0ABZ0HKD4</accession>
<keyword evidence="3" id="KW-1185">Reference proteome</keyword>
<dbReference type="RefSeq" id="WP_317386584.1">
    <property type="nucleotide sequence ID" value="NZ_CP136704.1"/>
</dbReference>
<dbReference type="SMART" id="SM00530">
    <property type="entry name" value="HTH_XRE"/>
    <property type="match status" value="1"/>
</dbReference>
<evidence type="ECO:0000313" key="3">
    <source>
        <dbReference type="Proteomes" id="UP001302666"/>
    </source>
</evidence>
<protein>
    <submittedName>
        <fullName evidence="2">Helix-turn-helix transcriptional regulator</fullName>
    </submittedName>
</protein>
<dbReference type="Proteomes" id="UP001302666">
    <property type="component" value="Chromosome"/>
</dbReference>
<dbReference type="InterPro" id="IPR001387">
    <property type="entry name" value="Cro/C1-type_HTH"/>
</dbReference>
<reference evidence="2 3" key="1">
    <citation type="submission" date="2023-10" db="EMBL/GenBank/DDBJ databases">
        <title>Eight complete genome sequences of bacteria isolated from laboratory stock of Giant Kelp gametophytes.</title>
        <authorList>
            <person name="Tolentino B."/>
            <person name="Nuzhdin S."/>
        </authorList>
    </citation>
    <scope>NUCLEOTIDE SEQUENCE [LARGE SCALE GENOMIC DNA]</scope>
    <source>
        <strain evidence="2 3">LC.270.F.C4</strain>
    </source>
</reference>
<proteinExistence type="predicted"/>
<dbReference type="Gene3D" id="1.10.260.40">
    <property type="entry name" value="lambda repressor-like DNA-binding domains"/>
    <property type="match status" value="1"/>
</dbReference>
<gene>
    <name evidence="2" type="ORF">R1T40_08480</name>
</gene>
<dbReference type="EMBL" id="CP136704">
    <property type="protein sequence ID" value="WOI34746.1"/>
    <property type="molecule type" value="Genomic_DNA"/>
</dbReference>
<organism evidence="2 3">
    <name type="scientific">Tritonibacter scottomollicae</name>
    <name type="common">Epibacterium scottomollicae</name>
    <dbReference type="NCBI Taxonomy" id="483013"/>
    <lineage>
        <taxon>Bacteria</taxon>
        <taxon>Pseudomonadati</taxon>
        <taxon>Pseudomonadota</taxon>
        <taxon>Alphaproteobacteria</taxon>
        <taxon>Rhodobacterales</taxon>
        <taxon>Paracoccaceae</taxon>
        <taxon>Tritonibacter</taxon>
    </lineage>
</organism>
<dbReference type="CDD" id="cd00093">
    <property type="entry name" value="HTH_XRE"/>
    <property type="match status" value="1"/>
</dbReference>
<name>A0ABZ0HKD4_TRISK</name>
<dbReference type="PROSITE" id="PS50943">
    <property type="entry name" value="HTH_CROC1"/>
    <property type="match status" value="1"/>
</dbReference>
<sequence>MDIERKEHLAHRGDMGVKASAIRVKAARYSSGFEKQHEFARACGISKTSYNNIEKGLQFPNRDVMKYLYRAHRIDFNFIINGDFAQLPADVQQNLFDALERANSEWDQTQG</sequence>
<evidence type="ECO:0000259" key="1">
    <source>
        <dbReference type="PROSITE" id="PS50943"/>
    </source>
</evidence>
<dbReference type="SUPFAM" id="SSF47413">
    <property type="entry name" value="lambda repressor-like DNA-binding domains"/>
    <property type="match status" value="1"/>
</dbReference>
<dbReference type="InterPro" id="IPR010982">
    <property type="entry name" value="Lambda_DNA-bd_dom_sf"/>
</dbReference>
<evidence type="ECO:0000313" key="2">
    <source>
        <dbReference type="EMBL" id="WOI34746.1"/>
    </source>
</evidence>